<proteinExistence type="predicted"/>
<dbReference type="Proteomes" id="UP000192505">
    <property type="component" value="Unassembled WGS sequence"/>
</dbReference>
<dbReference type="EMBL" id="MTEI01000002">
    <property type="protein sequence ID" value="OQW89120.1"/>
    <property type="molecule type" value="Genomic_DNA"/>
</dbReference>
<dbReference type="AlphaFoldDB" id="A0A1W9KWU5"/>
<evidence type="ECO:0000313" key="2">
    <source>
        <dbReference type="Proteomes" id="UP000192505"/>
    </source>
</evidence>
<organism evidence="1 2">
    <name type="scientific">Rhodoferax ferrireducens</name>
    <dbReference type="NCBI Taxonomy" id="192843"/>
    <lineage>
        <taxon>Bacteria</taxon>
        <taxon>Pseudomonadati</taxon>
        <taxon>Pseudomonadota</taxon>
        <taxon>Betaproteobacteria</taxon>
        <taxon>Burkholderiales</taxon>
        <taxon>Comamonadaceae</taxon>
        <taxon>Rhodoferax</taxon>
    </lineage>
</organism>
<accession>A0A1W9KWU5</accession>
<name>A0A1W9KWU5_9BURK</name>
<protein>
    <submittedName>
        <fullName evidence="1">Uncharacterized protein</fullName>
    </submittedName>
</protein>
<evidence type="ECO:0000313" key="1">
    <source>
        <dbReference type="EMBL" id="OQW89120.1"/>
    </source>
</evidence>
<comment type="caution">
    <text evidence="1">The sequence shown here is derived from an EMBL/GenBank/DDBJ whole genome shotgun (WGS) entry which is preliminary data.</text>
</comment>
<gene>
    <name evidence="1" type="ORF">BWK72_03920</name>
</gene>
<reference evidence="1 2" key="1">
    <citation type="submission" date="2017-01" db="EMBL/GenBank/DDBJ databases">
        <title>Novel large sulfur bacteria in the metagenomes of groundwater-fed chemosynthetic microbial mats in the Lake Huron basin.</title>
        <authorList>
            <person name="Sharrar A.M."/>
            <person name="Flood B.E."/>
            <person name="Bailey J.V."/>
            <person name="Jones D.S."/>
            <person name="Biddanda B."/>
            <person name="Ruberg S.A."/>
            <person name="Marcus D.N."/>
            <person name="Dick G.J."/>
        </authorList>
    </citation>
    <scope>NUCLEOTIDE SEQUENCE [LARGE SCALE GENOMIC DNA]</scope>
    <source>
        <strain evidence="1">A7</strain>
    </source>
</reference>
<sequence length="70" mass="7180">MACGDLGSVNLIALVYINDFGEPDGLKLASAIGHRRAAAGGGIPLILGYQKSVAAPTDCYADTLEARAVF</sequence>